<keyword evidence="5" id="KW-0789">Thiol protease inhibitor</keyword>
<keyword evidence="3" id="KW-0963">Cytoplasm</keyword>
<dbReference type="OrthoDB" id="2429551at2759"/>
<dbReference type="InterPro" id="IPR046350">
    <property type="entry name" value="Cystatin_sf"/>
</dbReference>
<evidence type="ECO:0000313" key="7">
    <source>
        <dbReference type="Ensembl" id="ENSLLEP00000042310.1"/>
    </source>
</evidence>
<accession>A0A8C5QVR8</accession>
<evidence type="ECO:0000256" key="1">
    <source>
        <dbReference type="ARBA" id="ARBA00004496"/>
    </source>
</evidence>
<feature type="domain" description="Cystatin" evidence="6">
    <location>
        <begin position="26"/>
        <end position="88"/>
    </location>
</feature>
<dbReference type="PRINTS" id="PR00295">
    <property type="entry name" value="STEFINA"/>
</dbReference>
<organism evidence="7 8">
    <name type="scientific">Leptobrachium leishanense</name>
    <name type="common">Leishan spiny toad</name>
    <dbReference type="NCBI Taxonomy" id="445787"/>
    <lineage>
        <taxon>Eukaryota</taxon>
        <taxon>Metazoa</taxon>
        <taxon>Chordata</taxon>
        <taxon>Craniata</taxon>
        <taxon>Vertebrata</taxon>
        <taxon>Euteleostomi</taxon>
        <taxon>Amphibia</taxon>
        <taxon>Batrachia</taxon>
        <taxon>Anura</taxon>
        <taxon>Pelobatoidea</taxon>
        <taxon>Megophryidae</taxon>
        <taxon>Leptobrachium</taxon>
    </lineage>
</organism>
<dbReference type="Proteomes" id="UP000694569">
    <property type="component" value="Unplaced"/>
</dbReference>
<dbReference type="Gene3D" id="3.10.450.10">
    <property type="match status" value="1"/>
</dbReference>
<evidence type="ECO:0000256" key="3">
    <source>
        <dbReference type="ARBA" id="ARBA00022490"/>
    </source>
</evidence>
<evidence type="ECO:0000256" key="5">
    <source>
        <dbReference type="ARBA" id="ARBA00022704"/>
    </source>
</evidence>
<reference evidence="7" key="1">
    <citation type="submission" date="2025-08" db="UniProtKB">
        <authorList>
            <consortium name="Ensembl"/>
        </authorList>
    </citation>
    <scope>IDENTIFICATION</scope>
</reference>
<dbReference type="GO" id="GO:0004869">
    <property type="term" value="F:cysteine-type endopeptidase inhibitor activity"/>
    <property type="evidence" value="ECO:0007669"/>
    <property type="project" value="UniProtKB-KW"/>
</dbReference>
<reference evidence="7" key="2">
    <citation type="submission" date="2025-09" db="UniProtKB">
        <authorList>
            <consortium name="Ensembl"/>
        </authorList>
    </citation>
    <scope>IDENTIFICATION</scope>
</reference>
<comment type="subcellular location">
    <subcellularLocation>
        <location evidence="1">Cytoplasm</location>
    </subcellularLocation>
</comment>
<proteinExistence type="inferred from homology"/>
<name>A0A8C5QVR8_9ANUR</name>
<evidence type="ECO:0000313" key="8">
    <source>
        <dbReference type="Proteomes" id="UP000694569"/>
    </source>
</evidence>
<dbReference type="GeneTree" id="ENSGT01010000227412"/>
<dbReference type="Ensembl" id="ENSLLET00000044001.1">
    <property type="protein sequence ID" value="ENSLLEP00000042310.1"/>
    <property type="gene ID" value="ENSLLEG00000026899.1"/>
</dbReference>
<dbReference type="SUPFAM" id="SSF54403">
    <property type="entry name" value="Cystatin/monellin"/>
    <property type="match status" value="1"/>
</dbReference>
<dbReference type="PANTHER" id="PTHR11414">
    <property type="entry name" value="CYSTATIN FAMILY MEMBER"/>
    <property type="match status" value="1"/>
</dbReference>
<evidence type="ECO:0000259" key="6">
    <source>
        <dbReference type="Pfam" id="PF00031"/>
    </source>
</evidence>
<dbReference type="AlphaFoldDB" id="A0A8C5QVR8"/>
<comment type="similarity">
    <text evidence="2">Belongs to the cystatin family.</text>
</comment>
<protein>
    <recommendedName>
        <fullName evidence="6">Cystatin domain-containing protein</fullName>
    </recommendedName>
</protein>
<keyword evidence="8" id="KW-1185">Reference proteome</keyword>
<sequence length="96" mass="10880">MEASKLKLLDGIEETPPLHPVKVEVEEKCGKNFTKFDAVCYKKQVVAGMNYFVKVRGQGAYSSCLAIYVALPHENQPPSFHSVQQDKTQEDEILYF</sequence>
<dbReference type="PANTHER" id="PTHR11414:SF21">
    <property type="entry name" value="CYSTATIN 14A, TANDEM DUPLICATE 1-RELATED"/>
    <property type="match status" value="1"/>
</dbReference>
<dbReference type="InterPro" id="IPR000010">
    <property type="entry name" value="Cystatin_dom"/>
</dbReference>
<evidence type="ECO:0000256" key="4">
    <source>
        <dbReference type="ARBA" id="ARBA00022690"/>
    </source>
</evidence>
<dbReference type="InterPro" id="IPR001713">
    <property type="entry name" value="Prot_inh_stefin"/>
</dbReference>
<dbReference type="GO" id="GO:0005829">
    <property type="term" value="C:cytosol"/>
    <property type="evidence" value="ECO:0007669"/>
    <property type="project" value="TreeGrafter"/>
</dbReference>
<keyword evidence="4" id="KW-0646">Protease inhibitor</keyword>
<evidence type="ECO:0000256" key="2">
    <source>
        <dbReference type="ARBA" id="ARBA00009403"/>
    </source>
</evidence>
<dbReference type="Pfam" id="PF00031">
    <property type="entry name" value="Cystatin"/>
    <property type="match status" value="1"/>
</dbReference>